<dbReference type="PaxDb" id="67767-A0A0J7K4T2"/>
<name>A0A0J7K4T2_LASNI</name>
<evidence type="ECO:0000313" key="3">
    <source>
        <dbReference type="Proteomes" id="UP000036403"/>
    </source>
</evidence>
<dbReference type="Proteomes" id="UP000036403">
    <property type="component" value="Unassembled WGS sequence"/>
</dbReference>
<evidence type="ECO:0000313" key="2">
    <source>
        <dbReference type="EMBL" id="KMQ85304.1"/>
    </source>
</evidence>
<proteinExistence type="predicted"/>
<feature type="region of interest" description="Disordered" evidence="1">
    <location>
        <begin position="1"/>
        <end position="94"/>
    </location>
</feature>
<keyword evidence="3" id="KW-1185">Reference proteome</keyword>
<comment type="caution">
    <text evidence="2">The sequence shown here is derived from an EMBL/GenBank/DDBJ whole genome shotgun (WGS) entry which is preliminary data.</text>
</comment>
<gene>
    <name evidence="2" type="ORF">RF55_16219</name>
</gene>
<dbReference type="AlphaFoldDB" id="A0A0J7K4T2"/>
<feature type="compositionally biased region" description="Basic and acidic residues" evidence="1">
    <location>
        <begin position="1"/>
        <end position="19"/>
    </location>
</feature>
<dbReference type="SUPFAM" id="SSF57756">
    <property type="entry name" value="Retrovirus zinc finger-like domains"/>
    <property type="match status" value="1"/>
</dbReference>
<feature type="compositionally biased region" description="Basic residues" evidence="1">
    <location>
        <begin position="63"/>
        <end position="79"/>
    </location>
</feature>
<dbReference type="EMBL" id="LBMM01014136">
    <property type="protein sequence ID" value="KMQ85304.1"/>
    <property type="molecule type" value="Genomic_DNA"/>
</dbReference>
<feature type="compositionally biased region" description="Basic and acidic residues" evidence="1">
    <location>
        <begin position="38"/>
        <end position="62"/>
    </location>
</feature>
<dbReference type="GO" id="GO:0003676">
    <property type="term" value="F:nucleic acid binding"/>
    <property type="evidence" value="ECO:0007669"/>
    <property type="project" value="InterPro"/>
</dbReference>
<reference evidence="2 3" key="1">
    <citation type="submission" date="2015-04" db="EMBL/GenBank/DDBJ databases">
        <title>Lasius niger genome sequencing.</title>
        <authorList>
            <person name="Konorov E.A."/>
            <person name="Nikitin M.A."/>
            <person name="Kirill M.V."/>
            <person name="Chang P."/>
        </authorList>
    </citation>
    <scope>NUCLEOTIDE SEQUENCE [LARGE SCALE GENOMIC DNA]</scope>
    <source>
        <tissue evidence="2">Whole</tissue>
    </source>
</reference>
<sequence length="326" mass="36894">MKWRIKERARLERNREKGPVELSLAIKEKDGKKRKKKTERERPKGSTGGKEGKEKKDEETRRKEGKRKGEKCMRTKKGVRREESEKRDGSRGREVRVSATAKLNKVARRWFDLSSGDIYESWSTFKTAITRRSLGQTFTNSTPEVGRRRHHPLLIDGISHLSIESAAATIHADSVDQFLDEMHHITTICNSSLKKNQSSGSKFEKSKNNLKFNKELSNSKNPNGSNGKNNSQKQELFCVYCRSRGHLRDNCLKLKKEQFQKAGSSKPQPTIAAVVEKPAKTTPVAETTPMIALVDEDSNTKITTNMLVKVVEINNTVCDLVALLDS</sequence>
<protein>
    <submittedName>
        <fullName evidence="2">Uncharacterized protein</fullName>
    </submittedName>
</protein>
<organism evidence="2 3">
    <name type="scientific">Lasius niger</name>
    <name type="common">Black garden ant</name>
    <dbReference type="NCBI Taxonomy" id="67767"/>
    <lineage>
        <taxon>Eukaryota</taxon>
        <taxon>Metazoa</taxon>
        <taxon>Ecdysozoa</taxon>
        <taxon>Arthropoda</taxon>
        <taxon>Hexapoda</taxon>
        <taxon>Insecta</taxon>
        <taxon>Pterygota</taxon>
        <taxon>Neoptera</taxon>
        <taxon>Endopterygota</taxon>
        <taxon>Hymenoptera</taxon>
        <taxon>Apocrita</taxon>
        <taxon>Aculeata</taxon>
        <taxon>Formicoidea</taxon>
        <taxon>Formicidae</taxon>
        <taxon>Formicinae</taxon>
        <taxon>Lasius</taxon>
        <taxon>Lasius</taxon>
    </lineage>
</organism>
<accession>A0A0J7K4T2</accession>
<feature type="non-terminal residue" evidence="2">
    <location>
        <position position="326"/>
    </location>
</feature>
<feature type="compositionally biased region" description="Basic and acidic residues" evidence="1">
    <location>
        <begin position="80"/>
        <end position="94"/>
    </location>
</feature>
<dbReference type="GO" id="GO:0008270">
    <property type="term" value="F:zinc ion binding"/>
    <property type="evidence" value="ECO:0007669"/>
    <property type="project" value="InterPro"/>
</dbReference>
<evidence type="ECO:0000256" key="1">
    <source>
        <dbReference type="SAM" id="MobiDB-lite"/>
    </source>
</evidence>
<dbReference type="InterPro" id="IPR036875">
    <property type="entry name" value="Znf_CCHC_sf"/>
</dbReference>